<keyword evidence="1" id="KW-0812">Transmembrane</keyword>
<dbReference type="VEuPathDB" id="TrichDB:TRFO_26194"/>
<comment type="caution">
    <text evidence="2">The sequence shown here is derived from an EMBL/GenBank/DDBJ whole genome shotgun (WGS) entry which is preliminary data.</text>
</comment>
<name>A0A1J4K3Z9_9EUKA</name>
<gene>
    <name evidence="2" type="ORF">TRFO_26194</name>
</gene>
<dbReference type="GeneID" id="94839511"/>
<evidence type="ECO:0000256" key="1">
    <source>
        <dbReference type="SAM" id="Phobius"/>
    </source>
</evidence>
<proteinExistence type="predicted"/>
<evidence type="ECO:0000313" key="3">
    <source>
        <dbReference type="Proteomes" id="UP000179807"/>
    </source>
</evidence>
<evidence type="ECO:0000313" key="2">
    <source>
        <dbReference type="EMBL" id="OHT05915.1"/>
    </source>
</evidence>
<protein>
    <submittedName>
        <fullName evidence="2">Uncharacterized protein</fullName>
    </submittedName>
</protein>
<accession>A0A1J4K3Z9</accession>
<keyword evidence="1" id="KW-1133">Transmembrane helix</keyword>
<dbReference type="OrthoDB" id="442352at2759"/>
<dbReference type="AlphaFoldDB" id="A0A1J4K3Z9"/>
<keyword evidence="3" id="KW-1185">Reference proteome</keyword>
<organism evidence="2 3">
    <name type="scientific">Tritrichomonas foetus</name>
    <dbReference type="NCBI Taxonomy" id="1144522"/>
    <lineage>
        <taxon>Eukaryota</taxon>
        <taxon>Metamonada</taxon>
        <taxon>Parabasalia</taxon>
        <taxon>Tritrichomonadida</taxon>
        <taxon>Tritrichomonadidae</taxon>
        <taxon>Tritrichomonas</taxon>
    </lineage>
</organism>
<dbReference type="RefSeq" id="XP_068359051.1">
    <property type="nucleotide sequence ID" value="XM_068504807.1"/>
</dbReference>
<dbReference type="EMBL" id="MLAK01000742">
    <property type="protein sequence ID" value="OHT05915.1"/>
    <property type="molecule type" value="Genomic_DNA"/>
</dbReference>
<keyword evidence="1" id="KW-0472">Membrane</keyword>
<dbReference type="Proteomes" id="UP000179807">
    <property type="component" value="Unassembled WGS sequence"/>
</dbReference>
<sequence length="42" mass="4665">MQFNAVVGTNISANLTPLGALAGLMWLKILKERDISIRFVDF</sequence>
<feature type="transmembrane region" description="Helical" evidence="1">
    <location>
        <begin position="6"/>
        <end position="27"/>
    </location>
</feature>
<reference evidence="2" key="1">
    <citation type="submission" date="2016-10" db="EMBL/GenBank/DDBJ databases">
        <authorList>
            <person name="Benchimol M."/>
            <person name="Almeida L.G."/>
            <person name="Vasconcelos A.T."/>
            <person name="Perreira-Neves A."/>
            <person name="Rosa I.A."/>
            <person name="Tasca T."/>
            <person name="Bogo M.R."/>
            <person name="de Souza W."/>
        </authorList>
    </citation>
    <scope>NUCLEOTIDE SEQUENCE [LARGE SCALE GENOMIC DNA]</scope>
    <source>
        <strain evidence="2">K</strain>
    </source>
</reference>